<evidence type="ECO:0000313" key="1">
    <source>
        <dbReference type="EMBL" id="XBS68036.1"/>
    </source>
</evidence>
<dbReference type="EMBL" id="CP157947">
    <property type="protein sequence ID" value="XBS68036.1"/>
    <property type="molecule type" value="Genomic_DNA"/>
</dbReference>
<organism evidence="1">
    <name type="scientific">Acerihabitans sp. KWT182</name>
    <dbReference type="NCBI Taxonomy" id="3157919"/>
    <lineage>
        <taxon>Bacteria</taxon>
        <taxon>Pseudomonadati</taxon>
        <taxon>Pseudomonadota</taxon>
        <taxon>Gammaproteobacteria</taxon>
        <taxon>Enterobacterales</taxon>
        <taxon>Pectobacteriaceae</taxon>
        <taxon>Acerihabitans</taxon>
    </lineage>
</organism>
<protein>
    <recommendedName>
        <fullName evidence="2">Class I SAM-dependent methyltransferase</fullName>
    </recommendedName>
</protein>
<gene>
    <name evidence="1" type="ORF">ABK905_14220</name>
</gene>
<accession>A0AAU7Q4W4</accession>
<proteinExistence type="predicted"/>
<evidence type="ECO:0008006" key="2">
    <source>
        <dbReference type="Google" id="ProtNLM"/>
    </source>
</evidence>
<name>A0AAU7Q4W4_9GAMM</name>
<dbReference type="AlphaFoldDB" id="A0AAU7Q4W4"/>
<reference evidence="1" key="1">
    <citation type="submission" date="2024-06" db="EMBL/GenBank/DDBJ databases">
        <authorList>
            <person name="Coelho C."/>
            <person name="Bento M."/>
            <person name="Garcia E."/>
            <person name="Camelo A."/>
            <person name="Brandao I."/>
            <person name="Espirito Santo C."/>
            <person name="Trovao J."/>
            <person name="Verissimo A."/>
            <person name="Costa J."/>
            <person name="Tiago I."/>
        </authorList>
    </citation>
    <scope>NUCLEOTIDE SEQUENCE</scope>
    <source>
        <strain evidence="1">KWT182</strain>
    </source>
</reference>
<sequence length="354" mass="39764">MIPSAIKNNDPTAFNPRHNVEVPPLTVRDVIKITRLAHGKMLNHRHFGNFSWVENEHSSLNGRIDYLNKATMHIIESLSSRENPVTLVSLGSGGLLTEWFLHQQLKRAGFQKLNWRLIDVDYQKGGYEECLKDFKKKLEKEDVRAFITEQDYFNETIGHDNLKNNDKAQGAVVVLNIAPPRALKSSSALAAANDPDCMLVRGRPIQEVEKANGIYLFKASQTYKQDLLNVKQLLSDGDSIVHLDCALNCAVNNVGDVVVRHSPSQTGRALNEGIKPYLDKLEGIGKSLGRKIELHNLDKSLERFVADIIHSGEFGLKFLVSDYDTSLAKLREHFLDGNNPVLFATFDNNESSFM</sequence>